<proteinExistence type="predicted"/>
<evidence type="ECO:0000313" key="1">
    <source>
        <dbReference type="EMBL" id="KKL06332.1"/>
    </source>
</evidence>
<gene>
    <name evidence="1" type="ORF">LCGC14_2597100</name>
</gene>
<reference evidence="1" key="1">
    <citation type="journal article" date="2015" name="Nature">
        <title>Complex archaea that bridge the gap between prokaryotes and eukaryotes.</title>
        <authorList>
            <person name="Spang A."/>
            <person name="Saw J.H."/>
            <person name="Jorgensen S.L."/>
            <person name="Zaremba-Niedzwiedzka K."/>
            <person name="Martijn J."/>
            <person name="Lind A.E."/>
            <person name="van Eijk R."/>
            <person name="Schleper C."/>
            <person name="Guy L."/>
            <person name="Ettema T.J."/>
        </authorList>
    </citation>
    <scope>NUCLEOTIDE SEQUENCE</scope>
</reference>
<dbReference type="EMBL" id="LAZR01043752">
    <property type="protein sequence ID" value="KKL06332.1"/>
    <property type="molecule type" value="Genomic_DNA"/>
</dbReference>
<dbReference type="AlphaFoldDB" id="A0A0F9AXT0"/>
<organism evidence="1">
    <name type="scientific">marine sediment metagenome</name>
    <dbReference type="NCBI Taxonomy" id="412755"/>
    <lineage>
        <taxon>unclassified sequences</taxon>
        <taxon>metagenomes</taxon>
        <taxon>ecological metagenomes</taxon>
    </lineage>
</organism>
<name>A0A0F9AXT0_9ZZZZ</name>
<sequence length="243" mass="27523">MAKKEKKPQKISKMAIDEKDLKSDTIPNPVVVGGMEAIGLTRIDPIEIPQYLLMHPALPRGIEMKANRMIKLVDEDLEGNIIKNPIDGDNAEEAAKYCKNILYNSGGPLFLKQMSQGGYRFGTSFSVLQTNIAETEVLKFEYQHEIFFGPAKYPKLLKGVNVEWGSIPMVDRPSLMGKMKINTKTKRIAKYTQLTKRFPETYESNYKTQSGEYINTRTHPELRAKSHGELVPVGNEIDEKFVI</sequence>
<feature type="non-terminal residue" evidence="1">
    <location>
        <position position="243"/>
    </location>
</feature>
<protein>
    <submittedName>
        <fullName evidence="1">Uncharacterized protein</fullName>
    </submittedName>
</protein>
<comment type="caution">
    <text evidence="1">The sequence shown here is derived from an EMBL/GenBank/DDBJ whole genome shotgun (WGS) entry which is preliminary data.</text>
</comment>
<accession>A0A0F9AXT0</accession>